<dbReference type="OrthoDB" id="9800322at2"/>
<dbReference type="RefSeq" id="WP_035341625.1">
    <property type="nucleotide sequence ID" value="NZ_BAUU01000006.1"/>
</dbReference>
<dbReference type="STRING" id="1236971.JCM9152_1113"/>
<dbReference type="Gene3D" id="3.10.180.10">
    <property type="entry name" value="2,3-Dihydroxybiphenyl 1,2-Dioxygenase, domain 1"/>
    <property type="match status" value="1"/>
</dbReference>
<organism evidence="2 3">
    <name type="scientific">Halalkalibacter hemicellulosilyticusJCM 9152</name>
    <dbReference type="NCBI Taxonomy" id="1236971"/>
    <lineage>
        <taxon>Bacteria</taxon>
        <taxon>Bacillati</taxon>
        <taxon>Bacillota</taxon>
        <taxon>Bacilli</taxon>
        <taxon>Bacillales</taxon>
        <taxon>Bacillaceae</taxon>
        <taxon>Halalkalibacter</taxon>
    </lineage>
</organism>
<keyword evidence="3" id="KW-1185">Reference proteome</keyword>
<dbReference type="AlphaFoldDB" id="W4QEE2"/>
<dbReference type="PANTHER" id="PTHR46142:SF3">
    <property type="entry name" value="F18B13.24 PROTEIN"/>
    <property type="match status" value="1"/>
</dbReference>
<evidence type="ECO:0000313" key="2">
    <source>
        <dbReference type="EMBL" id="GAE29734.1"/>
    </source>
</evidence>
<dbReference type="Pfam" id="PF00903">
    <property type="entry name" value="Glyoxalase"/>
    <property type="match status" value="1"/>
</dbReference>
<dbReference type="PROSITE" id="PS51819">
    <property type="entry name" value="VOC"/>
    <property type="match status" value="1"/>
</dbReference>
<dbReference type="InterPro" id="IPR037523">
    <property type="entry name" value="VOC_core"/>
</dbReference>
<dbReference type="InterPro" id="IPR029068">
    <property type="entry name" value="Glyas_Bleomycin-R_OHBP_Dase"/>
</dbReference>
<protein>
    <recommendedName>
        <fullName evidence="1">VOC domain-containing protein</fullName>
    </recommendedName>
</protein>
<evidence type="ECO:0000259" key="1">
    <source>
        <dbReference type="PROSITE" id="PS51819"/>
    </source>
</evidence>
<dbReference type="SUPFAM" id="SSF54593">
    <property type="entry name" value="Glyoxalase/Bleomycin resistance protein/Dihydroxybiphenyl dioxygenase"/>
    <property type="match status" value="1"/>
</dbReference>
<name>W4QEE2_9BACI</name>
<dbReference type="Proteomes" id="UP000018895">
    <property type="component" value="Unassembled WGS sequence"/>
</dbReference>
<reference evidence="2" key="1">
    <citation type="journal article" date="2014" name="Genome Announc.">
        <title>Draft Genome Sequences of Three Alkaliphilic Bacillus Strains, Bacillus wakoensis JCM 9140T, Bacillus akibai JCM 9157T, and Bacillus hemicellulosilyticus JCM 9152T.</title>
        <authorList>
            <person name="Yuki M."/>
            <person name="Oshima K."/>
            <person name="Suda W."/>
            <person name="Oshida Y."/>
            <person name="Kitamura K."/>
            <person name="Iida T."/>
            <person name="Hattori M."/>
            <person name="Ohkuma M."/>
        </authorList>
    </citation>
    <scope>NUCLEOTIDE SEQUENCE [LARGE SCALE GENOMIC DNA]</scope>
    <source>
        <strain evidence="2">JCM 9152</strain>
    </source>
</reference>
<evidence type="ECO:0000313" key="3">
    <source>
        <dbReference type="Proteomes" id="UP000018895"/>
    </source>
</evidence>
<gene>
    <name evidence="2" type="ORF">JCM9152_1113</name>
</gene>
<dbReference type="InterPro" id="IPR004360">
    <property type="entry name" value="Glyas_Fos-R_dOase_dom"/>
</dbReference>
<feature type="domain" description="VOC" evidence="1">
    <location>
        <begin position="6"/>
        <end position="124"/>
    </location>
</feature>
<comment type="caution">
    <text evidence="2">The sequence shown here is derived from an EMBL/GenBank/DDBJ whole genome shotgun (WGS) entry which is preliminary data.</text>
</comment>
<dbReference type="EMBL" id="BAUU01000006">
    <property type="protein sequence ID" value="GAE29734.1"/>
    <property type="molecule type" value="Genomic_DNA"/>
</dbReference>
<sequence length="132" mass="15586">MIRIKQLHHVSLVCRDLQRSVAFYRDLIGLEQIERPDFDFEGAWFAIGSGQLHLIIDENRIPKNPKEPHSRNPHFAIRVGDYHETVKWLKENEIEIMEKPYSKSGFAQIFCQDPDGYLIELHVPQEEFRKSL</sequence>
<accession>W4QEE2</accession>
<dbReference type="PANTHER" id="PTHR46142">
    <property type="match status" value="1"/>
</dbReference>
<proteinExistence type="predicted"/>